<dbReference type="InterPro" id="IPR011379">
    <property type="entry name" value="MazG-related_GP37"/>
</dbReference>
<dbReference type="OrthoDB" id="15178at10239"/>
<accession>A0A223W040</accession>
<sequence>MSEKVLNNYTDFVTAVTSEPSMDTETFIKRLRELQSQDCNIARLLTGAVGITAEGGEFMEIVKKIMFQGKPWNEDNKFHLFRELGDIAFYFVTAAAALNVDPYAIIEENVRKLESRYPGGKFDVNNSEVRKEGDI</sequence>
<evidence type="ECO:0000313" key="1">
    <source>
        <dbReference type="EMBL" id="ASV44744.2"/>
    </source>
</evidence>
<dbReference type="KEGG" id="vg:40088322"/>
<reference evidence="1 2" key="1">
    <citation type="submission" date="2017-06" db="EMBL/GenBank/DDBJ databases">
        <authorList>
            <person name="Kim H.J."/>
            <person name="Triplett B.A."/>
        </authorList>
    </citation>
    <scope>NUCLEOTIDE SEQUENCE [LARGE SCALE GENOMIC DNA]</scope>
</reference>
<protein>
    <submittedName>
        <fullName evidence="1">Pyrophosphatase</fullName>
    </submittedName>
</protein>
<keyword evidence="2" id="KW-1185">Reference proteome</keyword>
<dbReference type="EMBL" id="MF403008">
    <property type="protein sequence ID" value="ASV44744.2"/>
    <property type="molecule type" value="Genomic_DNA"/>
</dbReference>
<evidence type="ECO:0000313" key="2">
    <source>
        <dbReference type="Proteomes" id="UP000223025"/>
    </source>
</evidence>
<dbReference type="PIRSF" id="PIRSF006639">
    <property type="entry name" value="UCP006639_pph"/>
    <property type="match status" value="1"/>
</dbReference>
<dbReference type="SUPFAM" id="SSF101386">
    <property type="entry name" value="all-alpha NTP pyrophosphatases"/>
    <property type="match status" value="1"/>
</dbReference>
<organism evidence="1 2">
    <name type="scientific">Agrobacterium phage Atu_ph07</name>
    <dbReference type="NCBI Taxonomy" id="2024264"/>
    <lineage>
        <taxon>Viruses</taxon>
        <taxon>Duplodnaviria</taxon>
        <taxon>Heunggongvirae</taxon>
        <taxon>Uroviricota</taxon>
        <taxon>Caudoviricetes</taxon>
        <taxon>Polybotosvirus</taxon>
        <taxon>Polybotosvirus Atuph07</taxon>
    </lineage>
</organism>
<dbReference type="GeneID" id="40088322"/>
<dbReference type="RefSeq" id="YP_009611984.1">
    <property type="nucleotide sequence ID" value="NC_042013.1"/>
</dbReference>
<dbReference type="Proteomes" id="UP000223025">
    <property type="component" value="Segment"/>
</dbReference>
<name>A0A223W040_9CAUD</name>
<proteinExistence type="predicted"/>
<dbReference type="Gene3D" id="1.10.287.1080">
    <property type="entry name" value="MazG-like"/>
    <property type="match status" value="1"/>
</dbReference>